<keyword evidence="7" id="KW-1185">Reference proteome</keyword>
<evidence type="ECO:0000313" key="7">
    <source>
        <dbReference type="Proteomes" id="UP000199001"/>
    </source>
</evidence>
<dbReference type="PRINTS" id="PR00455">
    <property type="entry name" value="HTHTETR"/>
</dbReference>
<evidence type="ECO:0000256" key="3">
    <source>
        <dbReference type="ARBA" id="ARBA00023163"/>
    </source>
</evidence>
<dbReference type="PROSITE" id="PS50977">
    <property type="entry name" value="HTH_TETR_2"/>
    <property type="match status" value="1"/>
</dbReference>
<dbReference type="SUPFAM" id="SSF46689">
    <property type="entry name" value="Homeodomain-like"/>
    <property type="match status" value="1"/>
</dbReference>
<feature type="domain" description="HTH tetR-type" evidence="5">
    <location>
        <begin position="15"/>
        <end position="75"/>
    </location>
</feature>
<dbReference type="PANTHER" id="PTHR47506:SF1">
    <property type="entry name" value="HTH-TYPE TRANSCRIPTIONAL REGULATOR YJDC"/>
    <property type="match status" value="1"/>
</dbReference>
<dbReference type="Gene3D" id="1.10.357.10">
    <property type="entry name" value="Tetracycline Repressor, domain 2"/>
    <property type="match status" value="1"/>
</dbReference>
<dbReference type="Pfam" id="PF16925">
    <property type="entry name" value="TetR_C_13"/>
    <property type="match status" value="1"/>
</dbReference>
<feature type="DNA-binding region" description="H-T-H motif" evidence="4">
    <location>
        <begin position="38"/>
        <end position="57"/>
    </location>
</feature>
<organism evidence="6 7">
    <name type="scientific">Micromonospora citrea</name>
    <dbReference type="NCBI Taxonomy" id="47855"/>
    <lineage>
        <taxon>Bacteria</taxon>
        <taxon>Bacillati</taxon>
        <taxon>Actinomycetota</taxon>
        <taxon>Actinomycetes</taxon>
        <taxon>Micromonosporales</taxon>
        <taxon>Micromonosporaceae</taxon>
        <taxon>Micromonospora</taxon>
    </lineage>
</organism>
<accession>A0A1C6UU96</accession>
<evidence type="ECO:0000313" key="6">
    <source>
        <dbReference type="EMBL" id="SCL57654.1"/>
    </source>
</evidence>
<dbReference type="SUPFAM" id="SSF48498">
    <property type="entry name" value="Tetracyclin repressor-like, C-terminal domain"/>
    <property type="match status" value="1"/>
</dbReference>
<dbReference type="InterPro" id="IPR001647">
    <property type="entry name" value="HTH_TetR"/>
</dbReference>
<dbReference type="InterPro" id="IPR009057">
    <property type="entry name" value="Homeodomain-like_sf"/>
</dbReference>
<name>A0A1C6UU96_9ACTN</name>
<evidence type="ECO:0000256" key="4">
    <source>
        <dbReference type="PROSITE-ProRule" id="PRU00335"/>
    </source>
</evidence>
<keyword evidence="2 4" id="KW-0238">DNA-binding</keyword>
<dbReference type="InterPro" id="IPR011075">
    <property type="entry name" value="TetR_C"/>
</dbReference>
<sequence length="199" mass="21882">MFQNCYGTGMARPKAFDEDRVLDAAMRAFWAAGYESTSTDDLCEATGLGRSSIYNTFKSKHELFEKTLLRYMTSRTASIVELLESDLPAREKIRTLLWRAAETEPGDPVGCLVVNSTIELAPHDAGIATRLERDQDRRLTALRQAIEAGQRRREIDADKDAATLARFVVATISGMRVLARGGADPASLRAIADTALDAI</sequence>
<dbReference type="PANTHER" id="PTHR47506">
    <property type="entry name" value="TRANSCRIPTIONAL REGULATORY PROTEIN"/>
    <property type="match status" value="1"/>
</dbReference>
<keyword evidence="1" id="KW-0805">Transcription regulation</keyword>
<gene>
    <name evidence="6" type="ORF">GA0070606_2808</name>
</gene>
<dbReference type="AlphaFoldDB" id="A0A1C6UU96"/>
<reference evidence="7" key="1">
    <citation type="submission" date="2016-06" db="EMBL/GenBank/DDBJ databases">
        <authorList>
            <person name="Varghese N."/>
            <person name="Submissions Spin"/>
        </authorList>
    </citation>
    <scope>NUCLEOTIDE SEQUENCE [LARGE SCALE GENOMIC DNA]</scope>
    <source>
        <strain evidence="7">DSM 43903</strain>
    </source>
</reference>
<keyword evidence="3" id="KW-0804">Transcription</keyword>
<evidence type="ECO:0000259" key="5">
    <source>
        <dbReference type="PROSITE" id="PS50977"/>
    </source>
</evidence>
<protein>
    <submittedName>
        <fullName evidence="6">Transcriptional regulator, TetR family</fullName>
    </submittedName>
</protein>
<dbReference type="GO" id="GO:0003677">
    <property type="term" value="F:DNA binding"/>
    <property type="evidence" value="ECO:0007669"/>
    <property type="project" value="UniProtKB-UniRule"/>
</dbReference>
<dbReference type="EMBL" id="FMHZ01000002">
    <property type="protein sequence ID" value="SCL57654.1"/>
    <property type="molecule type" value="Genomic_DNA"/>
</dbReference>
<evidence type="ECO:0000256" key="2">
    <source>
        <dbReference type="ARBA" id="ARBA00023125"/>
    </source>
</evidence>
<dbReference type="InterPro" id="IPR036271">
    <property type="entry name" value="Tet_transcr_reg_TetR-rel_C_sf"/>
</dbReference>
<dbReference type="Proteomes" id="UP000199001">
    <property type="component" value="Unassembled WGS sequence"/>
</dbReference>
<evidence type="ECO:0000256" key="1">
    <source>
        <dbReference type="ARBA" id="ARBA00023015"/>
    </source>
</evidence>
<dbReference type="STRING" id="47855.GA0070606_2808"/>
<dbReference type="Gene3D" id="1.10.10.60">
    <property type="entry name" value="Homeodomain-like"/>
    <property type="match status" value="1"/>
</dbReference>
<dbReference type="Pfam" id="PF00440">
    <property type="entry name" value="TetR_N"/>
    <property type="match status" value="1"/>
</dbReference>
<proteinExistence type="predicted"/>